<dbReference type="Pfam" id="PF13424">
    <property type="entry name" value="TPR_12"/>
    <property type="match status" value="1"/>
</dbReference>
<dbReference type="EMBL" id="AJYA01000005">
    <property type="protein sequence ID" value="EIM78494.1"/>
    <property type="molecule type" value="Genomic_DNA"/>
</dbReference>
<dbReference type="SUPFAM" id="SSF48452">
    <property type="entry name" value="TPR-like"/>
    <property type="match status" value="2"/>
</dbReference>
<proteinExistence type="predicted"/>
<dbReference type="STRING" id="1189621.A3SI_03053"/>
<dbReference type="AlphaFoldDB" id="I5C9J2"/>
<accession>I5C9J2</accession>
<protein>
    <submittedName>
        <fullName evidence="2">Uncharacterized protein</fullName>
    </submittedName>
</protein>
<gene>
    <name evidence="2" type="ORF">A3SI_03053</name>
</gene>
<evidence type="ECO:0000313" key="2">
    <source>
        <dbReference type="EMBL" id="EIM78494.1"/>
    </source>
</evidence>
<dbReference type="RefSeq" id="WP_009053496.1">
    <property type="nucleotide sequence ID" value="NZ_AJYA01000005.1"/>
</dbReference>
<dbReference type="PANTHER" id="PTHR12558:SF13">
    <property type="entry name" value="CELL DIVISION CYCLE PROTEIN 27 HOMOLOG"/>
    <property type="match status" value="1"/>
</dbReference>
<dbReference type="Pfam" id="PF14559">
    <property type="entry name" value="TPR_19"/>
    <property type="match status" value="2"/>
</dbReference>
<dbReference type="PANTHER" id="PTHR12558">
    <property type="entry name" value="CELL DIVISION CYCLE 16,23,27"/>
    <property type="match status" value="1"/>
</dbReference>
<dbReference type="Gene3D" id="1.25.40.10">
    <property type="entry name" value="Tetratricopeptide repeat domain"/>
    <property type="match status" value="4"/>
</dbReference>
<organism evidence="2 3">
    <name type="scientific">Nitritalea halalkaliphila LW7</name>
    <dbReference type="NCBI Taxonomy" id="1189621"/>
    <lineage>
        <taxon>Bacteria</taxon>
        <taxon>Pseudomonadati</taxon>
        <taxon>Bacteroidota</taxon>
        <taxon>Cytophagia</taxon>
        <taxon>Cytophagales</taxon>
        <taxon>Cyclobacteriaceae</taxon>
        <taxon>Nitritalea</taxon>
    </lineage>
</organism>
<dbReference type="PROSITE" id="PS50005">
    <property type="entry name" value="TPR"/>
    <property type="match status" value="3"/>
</dbReference>
<evidence type="ECO:0000313" key="3">
    <source>
        <dbReference type="Proteomes" id="UP000005551"/>
    </source>
</evidence>
<comment type="caution">
    <text evidence="2">The sequence shown here is derived from an EMBL/GenBank/DDBJ whole genome shotgun (WGS) entry which is preliminary data.</text>
</comment>
<keyword evidence="3" id="KW-1185">Reference proteome</keyword>
<sequence length="578" mass="66148">MRTPLLRFVPVLFLLLCTVVVEGFAQNKLSRKQQKRALEDKRADRLFIEGQKFMMLEDFERAYFYLNKAREIKPNEPAINFKLAEILLRAGNTEEAMDFARSARAADPENKYYALMMAEAYSQTNQPLRAAEILEELMRDTDENDQYILDLASIYLSSGMFPEALKALDRAEDYYGIVEQLIVQKQRIYLRQNNLDAAIAEGQKLVDAFPGNADYVINLVEILFNNGRTEQALSVIDGALAQYTNQPELDLAAYAIFREQGNLAKAEPLLFKAMANPDLDAAVKAEAFEDIMREMRTEARETKLDSLETTLYALHPDSPEVLGVLGMRHMQRRQTAQALPFLKRSVMLQPEDEDLIFNLLSGLFEQPDDFAEIETYSSIAVDAFPERPDFWFFHGVALLAQKKGESAVEALEKSLELNAGQNSQLDLLLFGQLGDAYHQAGRKEEAFAHYEKALAKSPDDEHVLNNYAYFLSLEKRDLERAKNMSAKLVKKHPKNATYLDTHAWVLFQLEEYAEAKIFMERALAEEETPSGVMLEHYGDILYHLGQRNEAISFWKKAEGGDETSEQLSKKIRDRRYYE</sequence>
<feature type="repeat" description="TPR" evidence="1">
    <location>
        <begin position="319"/>
        <end position="352"/>
    </location>
</feature>
<dbReference type="InterPro" id="IPR011990">
    <property type="entry name" value="TPR-like_helical_dom_sf"/>
</dbReference>
<name>I5C9J2_9BACT</name>
<dbReference type="PATRIC" id="fig|1189621.3.peg.641"/>
<keyword evidence="1" id="KW-0802">TPR repeat</keyword>
<dbReference type="SMART" id="SM00028">
    <property type="entry name" value="TPR"/>
    <property type="match status" value="7"/>
</dbReference>
<evidence type="ECO:0000256" key="1">
    <source>
        <dbReference type="PROSITE-ProRule" id="PRU00339"/>
    </source>
</evidence>
<dbReference type="OrthoDB" id="9814220at2"/>
<feature type="repeat" description="TPR" evidence="1">
    <location>
        <begin position="43"/>
        <end position="76"/>
    </location>
</feature>
<dbReference type="InterPro" id="IPR019734">
    <property type="entry name" value="TPR_rpt"/>
</dbReference>
<feature type="repeat" description="TPR" evidence="1">
    <location>
        <begin position="427"/>
        <end position="460"/>
    </location>
</feature>
<reference evidence="2 3" key="1">
    <citation type="submission" date="2012-05" db="EMBL/GenBank/DDBJ databases">
        <title>Genome sequence of Nitritalea halalkaliphila LW7.</title>
        <authorList>
            <person name="Jangir P.K."/>
            <person name="Singh A."/>
            <person name="Shivaji S."/>
            <person name="Sharma R."/>
        </authorList>
    </citation>
    <scope>NUCLEOTIDE SEQUENCE [LARGE SCALE GENOMIC DNA]</scope>
    <source>
        <strain evidence="2 3">LW7</strain>
    </source>
</reference>
<dbReference type="Proteomes" id="UP000005551">
    <property type="component" value="Unassembled WGS sequence"/>
</dbReference>